<comment type="similarity">
    <text evidence="1">Belongs to the SorC transcriptional regulatory family.</text>
</comment>
<dbReference type="Pfam" id="PF04198">
    <property type="entry name" value="Sugar-bind"/>
    <property type="match status" value="1"/>
</dbReference>
<comment type="caution">
    <text evidence="6">The sequence shown here is derived from an EMBL/GenBank/DDBJ whole genome shotgun (WGS) entry which is preliminary data.</text>
</comment>
<keyword evidence="7" id="KW-1185">Reference proteome</keyword>
<feature type="domain" description="Sugar-binding" evidence="5">
    <location>
        <begin position="62"/>
        <end position="306"/>
    </location>
</feature>
<evidence type="ECO:0000256" key="4">
    <source>
        <dbReference type="ARBA" id="ARBA00023163"/>
    </source>
</evidence>
<sequence>MLSQEKQKKLAYVARRYYLENQRQSDIAKELGVSRPLVSRMLSEARELGVVEITIHEPGARAERLMERLHLYSAIQNGVLIEDGKDEDETNRALSQGAVELLQNIGTQRLGVGWGYLIGQLVTWLETNPQQDSSITDICPLVGNANIPARNYQSNENVRLMAQQFGAASHFLYLPALPDNQEEKRLLCSTEVYHQIEQQWEQIDTALVNIGNYPSSPDFASLVRYGDLLQKQHACGRMLIYYFNEDGTVIQSDQDFAIQIPLDLLRKCPNIIGVCSANTSEKALCGALRSNVLTHIVARSSLVQALFDK</sequence>
<dbReference type="SUPFAM" id="SSF100950">
    <property type="entry name" value="NagB/RpiA/CoA transferase-like"/>
    <property type="match status" value="1"/>
</dbReference>
<evidence type="ECO:0000256" key="2">
    <source>
        <dbReference type="ARBA" id="ARBA00023015"/>
    </source>
</evidence>
<dbReference type="Gene3D" id="1.10.10.60">
    <property type="entry name" value="Homeodomain-like"/>
    <property type="match status" value="1"/>
</dbReference>
<reference evidence="6" key="1">
    <citation type="submission" date="2020-08" db="EMBL/GenBank/DDBJ databases">
        <title>Genome public.</title>
        <authorList>
            <person name="Liu C."/>
            <person name="Sun Q."/>
        </authorList>
    </citation>
    <scope>NUCLEOTIDE SEQUENCE</scope>
    <source>
        <strain evidence="6">BX5</strain>
    </source>
</reference>
<dbReference type="PANTHER" id="PTHR34294">
    <property type="entry name" value="TRANSCRIPTIONAL REGULATOR-RELATED"/>
    <property type="match status" value="1"/>
</dbReference>
<evidence type="ECO:0000256" key="1">
    <source>
        <dbReference type="ARBA" id="ARBA00010466"/>
    </source>
</evidence>
<gene>
    <name evidence="6" type="ORF">H8S55_06145</name>
</gene>
<dbReference type="Gene3D" id="3.40.50.1360">
    <property type="match status" value="1"/>
</dbReference>
<keyword evidence="3" id="KW-0238">DNA-binding</keyword>
<accession>A0A8J6M1L4</accession>
<dbReference type="PANTHER" id="PTHR34294:SF1">
    <property type="entry name" value="TRANSCRIPTIONAL REGULATOR LSRR"/>
    <property type="match status" value="1"/>
</dbReference>
<keyword evidence="4" id="KW-0804">Transcription</keyword>
<evidence type="ECO:0000259" key="5">
    <source>
        <dbReference type="Pfam" id="PF04198"/>
    </source>
</evidence>
<evidence type="ECO:0000256" key="3">
    <source>
        <dbReference type="ARBA" id="ARBA00023125"/>
    </source>
</evidence>
<evidence type="ECO:0000313" key="6">
    <source>
        <dbReference type="EMBL" id="MBC5716894.1"/>
    </source>
</evidence>
<name>A0A8J6M1L4_9FIRM</name>
<keyword evidence="2" id="KW-0805">Transcription regulation</keyword>
<proteinExistence type="inferred from homology"/>
<dbReference type="InterPro" id="IPR051054">
    <property type="entry name" value="SorC_transcr_regulators"/>
</dbReference>
<dbReference type="InterPro" id="IPR037171">
    <property type="entry name" value="NagB/RpiA_transferase-like"/>
</dbReference>
<dbReference type="RefSeq" id="WP_186878224.1">
    <property type="nucleotide sequence ID" value="NZ_JACOPN010000003.1"/>
</dbReference>
<dbReference type="InterPro" id="IPR007324">
    <property type="entry name" value="Sugar-bd_dom_put"/>
</dbReference>
<protein>
    <submittedName>
        <fullName evidence="6">Transcriptional regulator</fullName>
    </submittedName>
</protein>
<dbReference type="EMBL" id="JACOPN010000003">
    <property type="protein sequence ID" value="MBC5716894.1"/>
    <property type="molecule type" value="Genomic_DNA"/>
</dbReference>
<organism evidence="6 7">
    <name type="scientific">Flintibacter faecis</name>
    <dbReference type="NCBI Taxonomy" id="2763047"/>
    <lineage>
        <taxon>Bacteria</taxon>
        <taxon>Bacillati</taxon>
        <taxon>Bacillota</taxon>
        <taxon>Clostridia</taxon>
        <taxon>Eubacteriales</taxon>
        <taxon>Flintibacter</taxon>
    </lineage>
</organism>
<dbReference type="Proteomes" id="UP000602260">
    <property type="component" value="Unassembled WGS sequence"/>
</dbReference>
<dbReference type="GO" id="GO:0003677">
    <property type="term" value="F:DNA binding"/>
    <property type="evidence" value="ECO:0007669"/>
    <property type="project" value="UniProtKB-KW"/>
</dbReference>
<evidence type="ECO:0000313" key="7">
    <source>
        <dbReference type="Proteomes" id="UP000602260"/>
    </source>
</evidence>
<dbReference type="GO" id="GO:0030246">
    <property type="term" value="F:carbohydrate binding"/>
    <property type="evidence" value="ECO:0007669"/>
    <property type="project" value="InterPro"/>
</dbReference>
<dbReference type="AlphaFoldDB" id="A0A8J6M1L4"/>